<keyword evidence="4 13" id="KW-0963">Cytoplasm</keyword>
<dbReference type="InterPro" id="IPR006195">
    <property type="entry name" value="aa-tRNA-synth_II"/>
</dbReference>
<keyword evidence="6 13" id="KW-0479">Metal-binding</keyword>
<reference evidence="16 17" key="1">
    <citation type="journal article" date="2012" name="Extremophiles">
        <title>Thermotomaculum hydrothermale gen. nov., sp. nov., a novel heterotrophic thermophile within the phylum Acidobacteria from a deep-sea hydrothermal vent chimney in the Southern Okinawa Trough.</title>
        <authorList>
            <person name="Izumi H."/>
            <person name="Nunoura T."/>
            <person name="Miyazaki M."/>
            <person name="Mino S."/>
            <person name="Toki T."/>
            <person name="Takai K."/>
            <person name="Sako Y."/>
            <person name="Sawabe T."/>
            <person name="Nakagawa S."/>
        </authorList>
    </citation>
    <scope>NUCLEOTIDE SEQUENCE [LARGE SCALE GENOMIC DNA]</scope>
    <source>
        <strain evidence="16 17">AC55</strain>
    </source>
</reference>
<dbReference type="CDD" id="cd04322">
    <property type="entry name" value="LysRS_N"/>
    <property type="match status" value="1"/>
</dbReference>
<dbReference type="InterPro" id="IPR002313">
    <property type="entry name" value="Lys-tRNA-ligase_II"/>
</dbReference>
<evidence type="ECO:0000256" key="11">
    <source>
        <dbReference type="ARBA" id="ARBA00023146"/>
    </source>
</evidence>
<comment type="similarity">
    <text evidence="2 13">Belongs to the class-II aminoacyl-tRNA synthetase family.</text>
</comment>
<dbReference type="Proteomes" id="UP000595564">
    <property type="component" value="Chromosome"/>
</dbReference>
<evidence type="ECO:0000256" key="13">
    <source>
        <dbReference type="HAMAP-Rule" id="MF_00252"/>
    </source>
</evidence>
<dbReference type="GO" id="GO:0006430">
    <property type="term" value="P:lysyl-tRNA aminoacylation"/>
    <property type="evidence" value="ECO:0007669"/>
    <property type="project" value="UniProtKB-UniRule"/>
</dbReference>
<dbReference type="Pfam" id="PF01336">
    <property type="entry name" value="tRNA_anti-codon"/>
    <property type="match status" value="1"/>
</dbReference>
<dbReference type="InterPro" id="IPR034762">
    <property type="entry name" value="Lys-tRNA-ligase_II_bac/euk"/>
</dbReference>
<keyword evidence="17" id="KW-1185">Reference proteome</keyword>
<dbReference type="NCBIfam" id="NF001756">
    <property type="entry name" value="PRK00484.1"/>
    <property type="match status" value="1"/>
</dbReference>
<keyword evidence="7 13" id="KW-0547">Nucleotide-binding</keyword>
<comment type="subunit">
    <text evidence="3 13">Homodimer.</text>
</comment>
<accession>A0A7R6SY33</accession>
<dbReference type="FunFam" id="2.40.50.140:FF:000024">
    <property type="entry name" value="Lysine--tRNA ligase"/>
    <property type="match status" value="1"/>
</dbReference>
<comment type="cofactor">
    <cofactor evidence="13 14">
        <name>Mg(2+)</name>
        <dbReference type="ChEBI" id="CHEBI:18420"/>
    </cofactor>
    <text evidence="13 14">Binds 3 Mg(2+) ions per subunit.</text>
</comment>
<feature type="binding site" evidence="13">
    <location>
        <position position="414"/>
    </location>
    <ligand>
        <name>Mg(2+)</name>
        <dbReference type="ChEBI" id="CHEBI:18420"/>
        <label>1</label>
    </ligand>
</feature>
<dbReference type="Gene3D" id="3.30.930.10">
    <property type="entry name" value="Bira Bifunctional Protein, Domain 2"/>
    <property type="match status" value="1"/>
</dbReference>
<dbReference type="FunFam" id="3.30.930.10:FF:000001">
    <property type="entry name" value="Lysine--tRNA ligase"/>
    <property type="match status" value="1"/>
</dbReference>
<organism evidence="16 17">
    <name type="scientific">Thermotomaculum hydrothermale</name>
    <dbReference type="NCBI Taxonomy" id="981385"/>
    <lineage>
        <taxon>Bacteria</taxon>
        <taxon>Pseudomonadati</taxon>
        <taxon>Acidobacteriota</taxon>
        <taxon>Holophagae</taxon>
        <taxon>Thermotomaculales</taxon>
        <taxon>Thermotomaculaceae</taxon>
        <taxon>Thermotomaculum</taxon>
    </lineage>
</organism>
<evidence type="ECO:0000256" key="5">
    <source>
        <dbReference type="ARBA" id="ARBA00022598"/>
    </source>
</evidence>
<keyword evidence="11 13" id="KW-0030">Aminoacyl-tRNA synthetase</keyword>
<keyword evidence="8 13" id="KW-0067">ATP-binding</keyword>
<dbReference type="InterPro" id="IPR045864">
    <property type="entry name" value="aa-tRNA-synth_II/BPL/LPL"/>
</dbReference>
<dbReference type="GO" id="GO:0000049">
    <property type="term" value="F:tRNA binding"/>
    <property type="evidence" value="ECO:0007669"/>
    <property type="project" value="TreeGrafter"/>
</dbReference>
<dbReference type="RefSeq" id="WP_201328487.1">
    <property type="nucleotide sequence ID" value="NZ_AP017470.1"/>
</dbReference>
<dbReference type="GO" id="GO:0005524">
    <property type="term" value="F:ATP binding"/>
    <property type="evidence" value="ECO:0007669"/>
    <property type="project" value="UniProtKB-UniRule"/>
</dbReference>
<dbReference type="HAMAP" id="MF_00252">
    <property type="entry name" value="Lys_tRNA_synth_class2"/>
    <property type="match status" value="1"/>
</dbReference>
<dbReference type="GO" id="GO:0000287">
    <property type="term" value="F:magnesium ion binding"/>
    <property type="evidence" value="ECO:0007669"/>
    <property type="project" value="UniProtKB-UniRule"/>
</dbReference>
<dbReference type="AlphaFoldDB" id="A0A7R6SY33"/>
<dbReference type="EC" id="6.1.1.6" evidence="13"/>
<proteinExistence type="inferred from homology"/>
<dbReference type="EMBL" id="AP017470">
    <property type="protein sequence ID" value="BBB32146.1"/>
    <property type="molecule type" value="Genomic_DNA"/>
</dbReference>
<evidence type="ECO:0000259" key="15">
    <source>
        <dbReference type="PROSITE" id="PS50862"/>
    </source>
</evidence>
<dbReference type="GO" id="GO:0042803">
    <property type="term" value="F:protein homodimerization activity"/>
    <property type="evidence" value="ECO:0007669"/>
    <property type="project" value="UniProtKB-ARBA"/>
</dbReference>
<sequence length="503" mass="58799">MTNEKQVNEYIANRRNNLKALVDAGINPYPVKFEYDITPAEIKEVFEKYDTEQLAELNKKVKTCGRIVAKRVMGKVTFMHIFDEGVKLQLFFAQDKIGKPSYKLLKKIEVGDFIGVEGVLFRTKTNELTVNVESYTFLAKAIRPLPEKWHGLQDKELRYRQRYLDLLTNEEVRKTFVLRSRIISEIRKFFESRGYIEVETPMMQLIPGGAAARPFITHHNALDIDLYLRIAPELYLKRLIIGGFNKVFEINRNFRNEGVDTQHNPEFTMIEFYEAYADLRDMMRITEELFTTICDNVIGKRKIKYLDHEIDFSTPFRKMTMREAIVEFGKDIKYEDLNSKETLLPIAKRLEIEDAEKLNYGKLLSEVFEAVAEEKLIQPTFITEYPIEVSPLTKTIEGDDRFVDRFELFIAGMELANAYSELNDPDEQLRRFKMQLKEREKGDDEAQMMDEDFLVAMEHGMPPTGGEGIGIDRLVMIFTNSPSIRDVILFPYMRPKKEEKQEK</sequence>
<dbReference type="PROSITE" id="PS50862">
    <property type="entry name" value="AA_TRNA_LIGASE_II"/>
    <property type="match status" value="1"/>
</dbReference>
<dbReference type="PANTHER" id="PTHR42918:SF15">
    <property type="entry name" value="LYSINE--TRNA LIGASE, CHLOROPLASTIC_MITOCHONDRIAL"/>
    <property type="match status" value="1"/>
</dbReference>
<evidence type="ECO:0000256" key="1">
    <source>
        <dbReference type="ARBA" id="ARBA00004496"/>
    </source>
</evidence>
<gene>
    <name evidence="13 16" type="primary">lysS</name>
    <name evidence="16" type="ORF">TTHT_0561</name>
</gene>
<dbReference type="PRINTS" id="PR00982">
    <property type="entry name" value="TRNASYNTHLYS"/>
</dbReference>
<dbReference type="InterPro" id="IPR018149">
    <property type="entry name" value="Lys-tRNA-synth_II_C"/>
</dbReference>
<keyword evidence="9 13" id="KW-0460">Magnesium</keyword>
<dbReference type="InterPro" id="IPR012340">
    <property type="entry name" value="NA-bd_OB-fold"/>
</dbReference>
<comment type="subcellular location">
    <subcellularLocation>
        <location evidence="1 13">Cytoplasm</location>
    </subcellularLocation>
</comment>
<dbReference type="InterPro" id="IPR044136">
    <property type="entry name" value="Lys-tRNA-ligase_II_N"/>
</dbReference>
<evidence type="ECO:0000256" key="3">
    <source>
        <dbReference type="ARBA" id="ARBA00011738"/>
    </source>
</evidence>
<protein>
    <recommendedName>
        <fullName evidence="13">Lysine--tRNA ligase</fullName>
        <ecNumber evidence="13">6.1.1.6</ecNumber>
    </recommendedName>
    <alternativeName>
        <fullName evidence="13">Lysyl-tRNA synthetase</fullName>
        <shortName evidence="13">LysRS</shortName>
    </alternativeName>
</protein>
<dbReference type="NCBIfam" id="TIGR00499">
    <property type="entry name" value="lysS_bact"/>
    <property type="match status" value="1"/>
</dbReference>
<keyword evidence="10 13" id="KW-0648">Protein biosynthesis</keyword>
<evidence type="ECO:0000256" key="8">
    <source>
        <dbReference type="ARBA" id="ARBA00022840"/>
    </source>
</evidence>
<evidence type="ECO:0000256" key="10">
    <source>
        <dbReference type="ARBA" id="ARBA00022917"/>
    </source>
</evidence>
<evidence type="ECO:0000256" key="6">
    <source>
        <dbReference type="ARBA" id="ARBA00022723"/>
    </source>
</evidence>
<feature type="domain" description="Aminoacyl-transfer RNA synthetases class-II family profile" evidence="15">
    <location>
        <begin position="176"/>
        <end position="495"/>
    </location>
</feature>
<evidence type="ECO:0000256" key="9">
    <source>
        <dbReference type="ARBA" id="ARBA00022842"/>
    </source>
</evidence>
<dbReference type="KEGG" id="thyd:TTHT_0561"/>
<dbReference type="PANTHER" id="PTHR42918">
    <property type="entry name" value="LYSYL-TRNA SYNTHETASE"/>
    <property type="match status" value="1"/>
</dbReference>
<evidence type="ECO:0000256" key="4">
    <source>
        <dbReference type="ARBA" id="ARBA00022490"/>
    </source>
</evidence>
<dbReference type="GO" id="GO:0005829">
    <property type="term" value="C:cytosol"/>
    <property type="evidence" value="ECO:0007669"/>
    <property type="project" value="TreeGrafter"/>
</dbReference>
<dbReference type="Pfam" id="PF00152">
    <property type="entry name" value="tRNA-synt_2"/>
    <property type="match status" value="1"/>
</dbReference>
<evidence type="ECO:0000256" key="14">
    <source>
        <dbReference type="RuleBase" id="RU000336"/>
    </source>
</evidence>
<dbReference type="SUPFAM" id="SSF55681">
    <property type="entry name" value="Class II aaRS and biotin synthetases"/>
    <property type="match status" value="1"/>
</dbReference>
<dbReference type="CDD" id="cd00775">
    <property type="entry name" value="LysRS_core"/>
    <property type="match status" value="1"/>
</dbReference>
<dbReference type="InterPro" id="IPR004364">
    <property type="entry name" value="Aa-tRNA-synt_II"/>
</dbReference>
<dbReference type="PIRSF" id="PIRSF039101">
    <property type="entry name" value="LysRS2"/>
    <property type="match status" value="1"/>
</dbReference>
<evidence type="ECO:0000313" key="16">
    <source>
        <dbReference type="EMBL" id="BBB32146.1"/>
    </source>
</evidence>
<keyword evidence="5 13" id="KW-0436">Ligase</keyword>
<feature type="binding site" evidence="13">
    <location>
        <position position="407"/>
    </location>
    <ligand>
        <name>Mg(2+)</name>
        <dbReference type="ChEBI" id="CHEBI:18420"/>
        <label>1</label>
    </ligand>
</feature>
<dbReference type="Gene3D" id="2.40.50.140">
    <property type="entry name" value="Nucleic acid-binding proteins"/>
    <property type="match status" value="1"/>
</dbReference>
<evidence type="ECO:0000256" key="7">
    <source>
        <dbReference type="ARBA" id="ARBA00022741"/>
    </source>
</evidence>
<dbReference type="InterPro" id="IPR004365">
    <property type="entry name" value="NA-bd_OB_tRNA"/>
</dbReference>
<evidence type="ECO:0000256" key="12">
    <source>
        <dbReference type="ARBA" id="ARBA00048573"/>
    </source>
</evidence>
<evidence type="ECO:0000313" key="17">
    <source>
        <dbReference type="Proteomes" id="UP000595564"/>
    </source>
</evidence>
<evidence type="ECO:0000256" key="2">
    <source>
        <dbReference type="ARBA" id="ARBA00008226"/>
    </source>
</evidence>
<dbReference type="SUPFAM" id="SSF50249">
    <property type="entry name" value="Nucleic acid-binding proteins"/>
    <property type="match status" value="1"/>
</dbReference>
<comment type="catalytic activity">
    <reaction evidence="12 13 14">
        <text>tRNA(Lys) + L-lysine + ATP = L-lysyl-tRNA(Lys) + AMP + diphosphate</text>
        <dbReference type="Rhea" id="RHEA:20792"/>
        <dbReference type="Rhea" id="RHEA-COMP:9696"/>
        <dbReference type="Rhea" id="RHEA-COMP:9697"/>
        <dbReference type="ChEBI" id="CHEBI:30616"/>
        <dbReference type="ChEBI" id="CHEBI:32551"/>
        <dbReference type="ChEBI" id="CHEBI:33019"/>
        <dbReference type="ChEBI" id="CHEBI:78442"/>
        <dbReference type="ChEBI" id="CHEBI:78529"/>
        <dbReference type="ChEBI" id="CHEBI:456215"/>
        <dbReference type="EC" id="6.1.1.6"/>
    </reaction>
</comment>
<dbReference type="GO" id="GO:0004824">
    <property type="term" value="F:lysine-tRNA ligase activity"/>
    <property type="evidence" value="ECO:0007669"/>
    <property type="project" value="UniProtKB-UniRule"/>
</dbReference>
<feature type="binding site" evidence="13">
    <location>
        <position position="414"/>
    </location>
    <ligand>
        <name>Mg(2+)</name>
        <dbReference type="ChEBI" id="CHEBI:18420"/>
        <label>2</label>
    </ligand>
</feature>
<name>A0A7R6SY33_9BACT</name>